<dbReference type="NCBIfam" id="TIGR01733">
    <property type="entry name" value="AA-adenyl-dom"/>
    <property type="match status" value="1"/>
</dbReference>
<dbReference type="SUPFAM" id="SSF52777">
    <property type="entry name" value="CoA-dependent acyltransferases"/>
    <property type="match status" value="2"/>
</dbReference>
<keyword evidence="2" id="KW-0596">Phosphopantetheine</keyword>
<evidence type="ECO:0000313" key="6">
    <source>
        <dbReference type="EMBL" id="MFC5243065.1"/>
    </source>
</evidence>
<dbReference type="Pfam" id="PF00550">
    <property type="entry name" value="PP-binding"/>
    <property type="match status" value="1"/>
</dbReference>
<dbReference type="PROSITE" id="PS00012">
    <property type="entry name" value="PHOSPHOPANTETHEINE"/>
    <property type="match status" value="1"/>
</dbReference>
<dbReference type="InterPro" id="IPR029058">
    <property type="entry name" value="AB_hydrolase_fold"/>
</dbReference>
<evidence type="ECO:0000256" key="1">
    <source>
        <dbReference type="ARBA" id="ARBA00001957"/>
    </source>
</evidence>
<dbReference type="SUPFAM" id="SSF47336">
    <property type="entry name" value="ACP-like"/>
    <property type="match status" value="1"/>
</dbReference>
<feature type="domain" description="Carrier" evidence="5">
    <location>
        <begin position="961"/>
        <end position="1036"/>
    </location>
</feature>
<dbReference type="InterPro" id="IPR023213">
    <property type="entry name" value="CAT-like_dom_sf"/>
</dbReference>
<protein>
    <submittedName>
        <fullName evidence="6">Amino acid adenylation domain-containing protein</fullName>
    </submittedName>
</protein>
<dbReference type="InterPro" id="IPR006162">
    <property type="entry name" value="Ppantetheine_attach_site"/>
</dbReference>
<dbReference type="InterPro" id="IPR009081">
    <property type="entry name" value="PP-bd_ACP"/>
</dbReference>
<dbReference type="Pfam" id="PF00501">
    <property type="entry name" value="AMP-binding"/>
    <property type="match status" value="1"/>
</dbReference>
<dbReference type="PANTHER" id="PTHR45527">
    <property type="entry name" value="NONRIBOSOMAL PEPTIDE SYNTHETASE"/>
    <property type="match status" value="1"/>
</dbReference>
<dbReference type="EMBL" id="JBHSKN010000021">
    <property type="protein sequence ID" value="MFC5243065.1"/>
    <property type="molecule type" value="Genomic_DNA"/>
</dbReference>
<evidence type="ECO:0000256" key="3">
    <source>
        <dbReference type="ARBA" id="ARBA00022553"/>
    </source>
</evidence>
<dbReference type="Pfam" id="PF13193">
    <property type="entry name" value="AMP-binding_C"/>
    <property type="match status" value="1"/>
</dbReference>
<dbReference type="Pfam" id="PF00668">
    <property type="entry name" value="Condensation"/>
    <property type="match status" value="1"/>
</dbReference>
<accession>A0ABW0DZT8</accession>
<dbReference type="Gene3D" id="2.30.38.10">
    <property type="entry name" value="Luciferase, Domain 3"/>
    <property type="match status" value="1"/>
</dbReference>
<dbReference type="InterPro" id="IPR036736">
    <property type="entry name" value="ACP-like_sf"/>
</dbReference>
<dbReference type="Gene3D" id="3.30.559.10">
    <property type="entry name" value="Chloramphenicol acetyltransferase-like domain"/>
    <property type="match status" value="1"/>
</dbReference>
<keyword evidence="7" id="KW-1185">Reference proteome</keyword>
<dbReference type="Gene3D" id="3.30.559.30">
    <property type="entry name" value="Nonribosomal peptide synthetase, condensation domain"/>
    <property type="match status" value="1"/>
</dbReference>
<gene>
    <name evidence="6" type="ORF">ACFPWV_24650</name>
</gene>
<dbReference type="InterPro" id="IPR025110">
    <property type="entry name" value="AMP-bd_C"/>
</dbReference>
<dbReference type="Gene3D" id="3.30.300.30">
    <property type="match status" value="1"/>
</dbReference>
<comment type="cofactor">
    <cofactor evidence="1">
        <name>pantetheine 4'-phosphate</name>
        <dbReference type="ChEBI" id="CHEBI:47942"/>
    </cofactor>
</comment>
<organism evidence="6 7">
    <name type="scientific">Streptomyces atrovirens</name>
    <dbReference type="NCBI Taxonomy" id="285556"/>
    <lineage>
        <taxon>Bacteria</taxon>
        <taxon>Bacillati</taxon>
        <taxon>Actinomycetota</taxon>
        <taxon>Actinomycetes</taxon>
        <taxon>Kitasatosporales</taxon>
        <taxon>Streptomycetaceae</taxon>
        <taxon>Streptomyces</taxon>
    </lineage>
</organism>
<dbReference type="InterPro" id="IPR020806">
    <property type="entry name" value="PKS_PP-bd"/>
</dbReference>
<dbReference type="SMART" id="SM00823">
    <property type="entry name" value="PKS_PP"/>
    <property type="match status" value="1"/>
</dbReference>
<dbReference type="PROSITE" id="PS50075">
    <property type="entry name" value="CARRIER"/>
    <property type="match status" value="1"/>
</dbReference>
<dbReference type="InterPro" id="IPR001242">
    <property type="entry name" value="Condensation_dom"/>
</dbReference>
<dbReference type="RefSeq" id="WP_344560003.1">
    <property type="nucleotide sequence ID" value="NZ_BAAATG010000016.1"/>
</dbReference>
<evidence type="ECO:0000259" key="5">
    <source>
        <dbReference type="PROSITE" id="PS50075"/>
    </source>
</evidence>
<evidence type="ECO:0000256" key="4">
    <source>
        <dbReference type="SAM" id="MobiDB-lite"/>
    </source>
</evidence>
<dbReference type="Gene3D" id="3.40.50.980">
    <property type="match status" value="2"/>
</dbReference>
<evidence type="ECO:0000313" key="7">
    <source>
        <dbReference type="Proteomes" id="UP001596035"/>
    </source>
</evidence>
<dbReference type="CDD" id="cd05930">
    <property type="entry name" value="A_NRPS"/>
    <property type="match status" value="1"/>
</dbReference>
<sequence length="1057" mass="112732">MTRTTTPLPVSGAQAGMWFAQRLDRANPIFSGCQYLDITGPVDPDLLRAAVARAVEESEAVHVGFVETADGPMQVPAEREWSMPLVDVSGETDPQAAAEAVMREEMARPVDLEKDPLYSCLLFRAADDRWFWFNRAHHIVCDGYSSSLVAGRVADIYNAMEAGEPVQDTALGPAASLLDADAEYRASDRFAADRAFWTERMAGAGEVQGLADTTALPAHTFLRVTAEIGAEVLDGLQKLTRGVRTTHSVAICAAMAVYLGRMRGTREVVIGLPVAARFGAVQKRTVGMAANVVPLRLDIDPDLGVGAFLRRTADEIKQALAHQRYRFEDLRRDLKLAGGQRLYGPSVDVLRFQDDLMFGQARSSVNILSNGPVEDFNLAVYSGASVPGLRVCLDANPRLYDTPVLEAHRDRLAVLLTELSKADPDTPVGALDFLLPDERTNLLGGWYGPERAVPDADISELVEARADRAPRAVAVLHDGESVSYADLDARANRLARRLVEAGAGPERFVALALPRNPDMLVTLLAVLKSGAAYVPLDVTYPAERIAYMLELSDPVLTIATRDTESVLGAAPKTTRLLLDDPEVARDLAARPAGRLTDADRTTPLRPDNPAYAIFTSGSTGRPKGVVVSRRSMVNFIGWAVEALGADTLAHTLAATSLSFDPSTLEIFAPLLAGGCVELLSGPLALGGRELSGGYAGSVPSVMSTLLSGPGVGLDARTIGFTGEALTESLAARVRQAVPGCRIANLYGPTEVTVYATAWFSDGEEAGAPPVGRPLPNTRVHLLDDRLRPVPVGAVGEIYVEGVGLARGYLGRPDLTADRFVASPFGGPGARMYRTGDLGRWTRDGVVEHLGRADDQVKVRGLRVEPGEVQTVLGRLPGVRHAVVLARGESADVKQLVAYVVPDEGAAPQWPELAARLGAELPPYMVPSAGVVLDRLPLNPNGKLDRRALPDPGTAPEAAGRGPRTEAEAAFCAIAADLLGLPEVGIDDDFFALGANSLTAVKLISRVRSALGIDLDLRALFDAQTVARLFDEHVAAALEAAAAEPPRPALVPRARRVS</sequence>
<reference evidence="7" key="1">
    <citation type="journal article" date="2019" name="Int. J. Syst. Evol. Microbiol.">
        <title>The Global Catalogue of Microorganisms (GCM) 10K type strain sequencing project: providing services to taxonomists for standard genome sequencing and annotation.</title>
        <authorList>
            <consortium name="The Broad Institute Genomics Platform"/>
            <consortium name="The Broad Institute Genome Sequencing Center for Infectious Disease"/>
            <person name="Wu L."/>
            <person name="Ma J."/>
        </authorList>
    </citation>
    <scope>NUCLEOTIDE SEQUENCE [LARGE SCALE GENOMIC DNA]</scope>
    <source>
        <strain evidence="7">CGMCC 4.7131</strain>
    </source>
</reference>
<proteinExistence type="predicted"/>
<dbReference type="Proteomes" id="UP001596035">
    <property type="component" value="Unassembled WGS sequence"/>
</dbReference>
<evidence type="ECO:0000256" key="2">
    <source>
        <dbReference type="ARBA" id="ARBA00022450"/>
    </source>
</evidence>
<dbReference type="InterPro" id="IPR010071">
    <property type="entry name" value="AA_adenyl_dom"/>
</dbReference>
<dbReference type="SUPFAM" id="SSF56801">
    <property type="entry name" value="Acetyl-CoA synthetase-like"/>
    <property type="match status" value="1"/>
</dbReference>
<dbReference type="InterPro" id="IPR045851">
    <property type="entry name" value="AMP-bd_C_sf"/>
</dbReference>
<comment type="caution">
    <text evidence="6">The sequence shown here is derived from an EMBL/GenBank/DDBJ whole genome shotgun (WGS) entry which is preliminary data.</text>
</comment>
<dbReference type="InterPro" id="IPR000873">
    <property type="entry name" value="AMP-dep_synth/lig_dom"/>
</dbReference>
<name>A0ABW0DZT8_9ACTN</name>
<dbReference type="PANTHER" id="PTHR45527:SF1">
    <property type="entry name" value="FATTY ACID SYNTHASE"/>
    <property type="match status" value="1"/>
</dbReference>
<dbReference type="Gene3D" id="3.40.50.1820">
    <property type="entry name" value="alpha/beta hydrolase"/>
    <property type="match status" value="1"/>
</dbReference>
<keyword evidence="3" id="KW-0597">Phosphoprotein</keyword>
<feature type="region of interest" description="Disordered" evidence="4">
    <location>
        <begin position="942"/>
        <end position="961"/>
    </location>
</feature>